<dbReference type="NCBIfam" id="TIGR01730">
    <property type="entry name" value="RND_mfp"/>
    <property type="match status" value="1"/>
</dbReference>
<feature type="chain" id="PRO_5031248660" evidence="2">
    <location>
        <begin position="22"/>
        <end position="239"/>
    </location>
</feature>
<gene>
    <name evidence="4" type="ORF">HW554_03560</name>
</gene>
<keyword evidence="2" id="KW-0732">Signal</keyword>
<protein>
    <submittedName>
        <fullName evidence="4">Efflux RND transporter periplasmic adaptor subunit</fullName>
    </submittedName>
</protein>
<dbReference type="Proteomes" id="UP000565521">
    <property type="component" value="Unassembled WGS sequence"/>
</dbReference>
<accession>A0A7Y7PM12</accession>
<dbReference type="AlphaFoldDB" id="A0A7Y7PM12"/>
<feature type="signal peptide" evidence="2">
    <location>
        <begin position="1"/>
        <end position="21"/>
    </location>
</feature>
<dbReference type="GO" id="GO:0015562">
    <property type="term" value="F:efflux transmembrane transporter activity"/>
    <property type="evidence" value="ECO:0007669"/>
    <property type="project" value="TreeGrafter"/>
</dbReference>
<dbReference type="InterPro" id="IPR058792">
    <property type="entry name" value="Beta-barrel_RND_2"/>
</dbReference>
<dbReference type="Gene3D" id="2.40.420.20">
    <property type="match status" value="1"/>
</dbReference>
<reference evidence="4 5" key="1">
    <citation type="submission" date="2020-05" db="EMBL/GenBank/DDBJ databases">
        <title>Hymenobacter terrestris sp. nov. and Hymenobacter lapidiphilus sp. nov., isolated from regoliths in Antarctica.</title>
        <authorList>
            <person name="Sedlacek I."/>
            <person name="Pantucek R."/>
            <person name="Zeman M."/>
            <person name="Holochova P."/>
            <person name="Kralova S."/>
            <person name="Stankova E."/>
            <person name="Sedo O."/>
            <person name="Micenkova L."/>
            <person name="Svec P."/>
            <person name="Gupta V."/>
            <person name="Sood U."/>
            <person name="Korpole U.S."/>
            <person name="Lal R."/>
        </authorList>
    </citation>
    <scope>NUCLEOTIDE SEQUENCE [LARGE SCALE GENOMIC DNA]</scope>
    <source>
        <strain evidence="4 5">P5342</strain>
    </source>
</reference>
<sequence length="239" mass="25499">MRLFSFLLGLLLLAGGHRAMAQADAAGYAAARALVASLRDLENYLTLRAPFDGIISQRNADVGTLVGNAAGPPLLVVEQIRRLRLRVAVPEAATGKDVAQKGIEFTAKAFPGQPFPATLARQAASLSAATRTETWEFDVPNPDGRLKPGMFATAKLPLARARDSFYVPFAAITTTLEKSFVIRVKNGLVEWVDAAKGTSYPEQVEIFGAVQAGDTLLVRATEELKPGTKVVAKVAEPTP</sequence>
<dbReference type="Gene3D" id="2.40.50.100">
    <property type="match status" value="1"/>
</dbReference>
<dbReference type="Gene3D" id="1.10.287.470">
    <property type="entry name" value="Helix hairpin bin"/>
    <property type="match status" value="1"/>
</dbReference>
<proteinExistence type="inferred from homology"/>
<name>A0A7Y7PM12_9BACT</name>
<evidence type="ECO:0000259" key="3">
    <source>
        <dbReference type="Pfam" id="PF25954"/>
    </source>
</evidence>
<evidence type="ECO:0000256" key="2">
    <source>
        <dbReference type="SAM" id="SignalP"/>
    </source>
</evidence>
<keyword evidence="5" id="KW-1185">Reference proteome</keyword>
<comment type="caution">
    <text evidence="4">The sequence shown here is derived from an EMBL/GenBank/DDBJ whole genome shotgun (WGS) entry which is preliminary data.</text>
</comment>
<dbReference type="InterPro" id="IPR006143">
    <property type="entry name" value="RND_pump_MFP"/>
</dbReference>
<dbReference type="GO" id="GO:1990281">
    <property type="term" value="C:efflux pump complex"/>
    <property type="evidence" value="ECO:0007669"/>
    <property type="project" value="TreeGrafter"/>
</dbReference>
<dbReference type="PANTHER" id="PTHR30469">
    <property type="entry name" value="MULTIDRUG RESISTANCE PROTEIN MDTA"/>
    <property type="match status" value="1"/>
</dbReference>
<comment type="similarity">
    <text evidence="1">Belongs to the membrane fusion protein (MFP) (TC 8.A.1) family.</text>
</comment>
<dbReference type="PANTHER" id="PTHR30469:SF37">
    <property type="entry name" value="RAGD PROTEIN"/>
    <property type="match status" value="1"/>
</dbReference>
<dbReference type="Gene3D" id="2.40.30.170">
    <property type="match status" value="1"/>
</dbReference>
<evidence type="ECO:0000313" key="5">
    <source>
        <dbReference type="Proteomes" id="UP000565521"/>
    </source>
</evidence>
<evidence type="ECO:0000313" key="4">
    <source>
        <dbReference type="EMBL" id="NVO30273.1"/>
    </source>
</evidence>
<feature type="domain" description="CusB-like beta-barrel" evidence="3">
    <location>
        <begin position="85"/>
        <end position="156"/>
    </location>
</feature>
<organism evidence="4 5">
    <name type="scientific">Hymenobacter lapidiphilus</name>
    <dbReference type="NCBI Taxonomy" id="2608003"/>
    <lineage>
        <taxon>Bacteria</taxon>
        <taxon>Pseudomonadati</taxon>
        <taxon>Bacteroidota</taxon>
        <taxon>Cytophagia</taxon>
        <taxon>Cytophagales</taxon>
        <taxon>Hymenobacteraceae</taxon>
        <taxon>Hymenobacter</taxon>
    </lineage>
</organism>
<dbReference type="EMBL" id="JABKAU010000004">
    <property type="protein sequence ID" value="NVO30273.1"/>
    <property type="molecule type" value="Genomic_DNA"/>
</dbReference>
<dbReference type="SUPFAM" id="SSF111369">
    <property type="entry name" value="HlyD-like secretion proteins"/>
    <property type="match status" value="1"/>
</dbReference>
<dbReference type="Pfam" id="PF25954">
    <property type="entry name" value="Beta-barrel_RND_2"/>
    <property type="match status" value="1"/>
</dbReference>
<evidence type="ECO:0000256" key="1">
    <source>
        <dbReference type="ARBA" id="ARBA00009477"/>
    </source>
</evidence>
<dbReference type="RefSeq" id="WP_176906972.1">
    <property type="nucleotide sequence ID" value="NZ_JABKAU010000004.1"/>
</dbReference>